<dbReference type="SFLD" id="SFLDS00036">
    <property type="entry name" value="Aromatic_Prenyltransferase"/>
    <property type="match status" value="1"/>
</dbReference>
<dbReference type="InterPro" id="IPR036239">
    <property type="entry name" value="PrenylTrfase-like_sf"/>
</dbReference>
<dbReference type="InterPro" id="IPR020965">
    <property type="entry name" value="Prenyltransferase_CloQ"/>
</dbReference>
<comment type="similarity">
    <text evidence="1">Belongs to the aromatic prenyltransferase family.</text>
</comment>
<dbReference type="OrthoDB" id="3457921at2"/>
<dbReference type="Proteomes" id="UP000199691">
    <property type="component" value="Unassembled WGS sequence"/>
</dbReference>
<dbReference type="Pfam" id="PF11468">
    <property type="entry name" value="PTase_Orf2"/>
    <property type="match status" value="1"/>
</dbReference>
<organism evidence="4 5">
    <name type="scientific">Lentzea jiangxiensis</name>
    <dbReference type="NCBI Taxonomy" id="641025"/>
    <lineage>
        <taxon>Bacteria</taxon>
        <taxon>Bacillati</taxon>
        <taxon>Actinomycetota</taxon>
        <taxon>Actinomycetes</taxon>
        <taxon>Pseudonocardiales</taxon>
        <taxon>Pseudonocardiaceae</taxon>
        <taxon>Lentzea</taxon>
    </lineage>
</organism>
<protein>
    <submittedName>
        <fullName evidence="4">4-hydroxyphenylpyruvate 3-dimethylallyltransferase</fullName>
    </submittedName>
</protein>
<sequence>MSFQFSPEEFLRDTKATAEAIGAAYSEEATRKVLDTYADSLRDGAVLWRATDRPGDALNYRFYERIPTNSVTTAIRAGLLDPKNPMIDLISAWSSLYSGTSTELCDFDAEHGLSKTWIYLGGMRPLEQILGVPGVPRVLRAHESRFRELGLTSVRHVAVDYRSSTASLYFRTSRKITWTELEQLLTLVGGELPTPELFSHMEKFTSPDGFTFSVTAAAGGAEIQQVGVYALRLPVGQFPVVGDRLATFFDSAPSYDDEEMNAPAWSFGPGGKNYVKAERSYCGRLVELMKQWNSPMTTVY</sequence>
<accession>A0A1H0X3G0</accession>
<dbReference type="AlphaFoldDB" id="A0A1H0X3G0"/>
<dbReference type="EMBL" id="FNIX01000031">
    <property type="protein sequence ID" value="SDP97420.1"/>
    <property type="molecule type" value="Genomic_DNA"/>
</dbReference>
<dbReference type="RefSeq" id="WP_143023025.1">
    <property type="nucleotide sequence ID" value="NZ_FNIX01000031.1"/>
</dbReference>
<evidence type="ECO:0000256" key="1">
    <source>
        <dbReference type="ARBA" id="ARBA00005368"/>
    </source>
</evidence>
<keyword evidence="3 4" id="KW-0808">Transferase</keyword>
<evidence type="ECO:0000256" key="2">
    <source>
        <dbReference type="ARBA" id="ARBA00022602"/>
    </source>
</evidence>
<keyword evidence="4" id="KW-0670">Pyruvate</keyword>
<dbReference type="InterPro" id="IPR033964">
    <property type="entry name" value="ABBA"/>
</dbReference>
<dbReference type="GO" id="GO:0004659">
    <property type="term" value="F:prenyltransferase activity"/>
    <property type="evidence" value="ECO:0007669"/>
    <property type="project" value="UniProtKB-KW"/>
</dbReference>
<keyword evidence="5" id="KW-1185">Reference proteome</keyword>
<reference evidence="5" key="1">
    <citation type="submission" date="2016-10" db="EMBL/GenBank/DDBJ databases">
        <authorList>
            <person name="Varghese N."/>
            <person name="Submissions S."/>
        </authorList>
    </citation>
    <scope>NUCLEOTIDE SEQUENCE [LARGE SCALE GENOMIC DNA]</scope>
    <source>
        <strain evidence="5">CGMCC 4.6609</strain>
    </source>
</reference>
<dbReference type="STRING" id="641025.SAMN05421507_13111"/>
<name>A0A1H0X3G0_9PSEU</name>
<evidence type="ECO:0000313" key="4">
    <source>
        <dbReference type="EMBL" id="SDP97420.1"/>
    </source>
</evidence>
<keyword evidence="2" id="KW-0637">Prenyltransferase</keyword>
<evidence type="ECO:0000256" key="3">
    <source>
        <dbReference type="ARBA" id="ARBA00022679"/>
    </source>
</evidence>
<proteinExistence type="inferred from homology"/>
<gene>
    <name evidence="4" type="ORF">SAMN05421507_13111</name>
</gene>
<evidence type="ECO:0000313" key="5">
    <source>
        <dbReference type="Proteomes" id="UP000199691"/>
    </source>
</evidence>
<dbReference type="SUPFAM" id="SSF143492">
    <property type="entry name" value="Prenyltransferase-like"/>
    <property type="match status" value="1"/>
</dbReference>